<proteinExistence type="predicted"/>
<comment type="catalytic activity">
    <reaction evidence="1">
        <text>S-ubiquitinyl-[E2 ubiquitin-conjugating enzyme]-L-cysteine + [acceptor protein]-L-lysine = [E2 ubiquitin-conjugating enzyme]-L-cysteine + N(6)-ubiquitinyl-[acceptor protein]-L-lysine.</text>
        <dbReference type="EC" id="2.3.2.27"/>
    </reaction>
</comment>
<sequence>MSDHFLGPWTLISVGASFAFSSVFYYLHKEKKTELQKLKEIPNFQADQHLSKVLNASLDKRLHYVAVEGVVQAVGEPLASQSTPRCYGVVQKVTTVERWKTWNDALKLWVSRTRNANADTSSVPFRLVQPGTYLNGVRVWVESPLEARGDYLEEVHGSVQQADDGLLGAFVQGLSGERLAALERREEMLRVGSNLTCFGEVILEHGDAIRLRPPRDGRAYLFVPGDYRSLIRRHENSASMWKGLTVLFGVTGSALLATFIYSALNKDSKRS</sequence>
<dbReference type="Pfam" id="PF12483">
    <property type="entry name" value="GIDE"/>
    <property type="match status" value="1"/>
</dbReference>
<keyword evidence="15" id="KW-1185">Reference proteome</keyword>
<keyword evidence="9" id="KW-0862">Zinc</keyword>
<dbReference type="CTD" id="402879"/>
<evidence type="ECO:0000256" key="1">
    <source>
        <dbReference type="ARBA" id="ARBA00000900"/>
    </source>
</evidence>
<gene>
    <name evidence="14" type="primary">mul3</name>
</gene>
<evidence type="ECO:0000256" key="9">
    <source>
        <dbReference type="ARBA" id="ARBA00022833"/>
    </source>
</evidence>
<dbReference type="AlphaFoldDB" id="A0AAY5EDN0"/>
<evidence type="ECO:0000256" key="7">
    <source>
        <dbReference type="ARBA" id="ARBA00022771"/>
    </source>
</evidence>
<dbReference type="Proteomes" id="UP000314983">
    <property type="component" value="Chromosome 19"/>
</dbReference>
<dbReference type="GO" id="GO:0061630">
    <property type="term" value="F:ubiquitin protein ligase activity"/>
    <property type="evidence" value="ECO:0007669"/>
    <property type="project" value="UniProtKB-EC"/>
</dbReference>
<dbReference type="GO" id="GO:0016567">
    <property type="term" value="P:protein ubiquitination"/>
    <property type="evidence" value="ECO:0007669"/>
    <property type="project" value="InterPro"/>
</dbReference>
<evidence type="ECO:0000256" key="8">
    <source>
        <dbReference type="ARBA" id="ARBA00022786"/>
    </source>
</evidence>
<dbReference type="GO" id="GO:0008270">
    <property type="term" value="F:zinc ion binding"/>
    <property type="evidence" value="ECO:0007669"/>
    <property type="project" value="UniProtKB-KW"/>
</dbReference>
<evidence type="ECO:0000256" key="11">
    <source>
        <dbReference type="ARBA" id="ARBA00023136"/>
    </source>
</evidence>
<evidence type="ECO:0000256" key="6">
    <source>
        <dbReference type="ARBA" id="ARBA00022723"/>
    </source>
</evidence>
<evidence type="ECO:0000256" key="5">
    <source>
        <dbReference type="ARBA" id="ARBA00022692"/>
    </source>
</evidence>
<evidence type="ECO:0000313" key="14">
    <source>
        <dbReference type="Ensembl" id="ENSEEEP00000055045.1"/>
    </source>
</evidence>
<dbReference type="EC" id="2.3.2.27" evidence="3"/>
<protein>
    <recommendedName>
        <fullName evidence="3">RING-type E3 ubiquitin transferase</fullName>
        <ecNumber evidence="3">2.3.2.27</ecNumber>
    </recommendedName>
</protein>
<evidence type="ECO:0000256" key="10">
    <source>
        <dbReference type="ARBA" id="ARBA00022989"/>
    </source>
</evidence>
<reference evidence="14" key="2">
    <citation type="submission" date="2025-08" db="UniProtKB">
        <authorList>
            <consortium name="Ensembl"/>
        </authorList>
    </citation>
    <scope>IDENTIFICATION</scope>
</reference>
<feature type="transmembrane region" description="Helical" evidence="12">
    <location>
        <begin position="6"/>
        <end position="27"/>
    </location>
</feature>
<feature type="transmembrane region" description="Helical" evidence="12">
    <location>
        <begin position="243"/>
        <end position="264"/>
    </location>
</feature>
<organism evidence="14 15">
    <name type="scientific">Electrophorus electricus</name>
    <name type="common">Electric eel</name>
    <name type="synonym">Gymnotus electricus</name>
    <dbReference type="NCBI Taxonomy" id="8005"/>
    <lineage>
        <taxon>Eukaryota</taxon>
        <taxon>Metazoa</taxon>
        <taxon>Chordata</taxon>
        <taxon>Craniata</taxon>
        <taxon>Vertebrata</taxon>
        <taxon>Euteleostomi</taxon>
        <taxon>Actinopterygii</taxon>
        <taxon>Neopterygii</taxon>
        <taxon>Teleostei</taxon>
        <taxon>Ostariophysi</taxon>
        <taxon>Gymnotiformes</taxon>
        <taxon>Gymnotoidei</taxon>
        <taxon>Gymnotidae</taxon>
        <taxon>Electrophorus</taxon>
    </lineage>
</organism>
<keyword evidence="4" id="KW-0808">Transferase</keyword>
<evidence type="ECO:0000259" key="13">
    <source>
        <dbReference type="Pfam" id="PF12483"/>
    </source>
</evidence>
<comment type="subcellular location">
    <subcellularLocation>
        <location evidence="2">Membrane</location>
        <topology evidence="2">Multi-pass membrane protein</topology>
    </subcellularLocation>
</comment>
<dbReference type="PANTHER" id="PTHR12183">
    <property type="entry name" value="MITOCHONDRIAL UBIQUITIN LIGASE ACTIVATOR OF NFKB 1"/>
    <property type="match status" value="1"/>
</dbReference>
<dbReference type="InterPro" id="IPR022170">
    <property type="entry name" value="MUL1-like"/>
</dbReference>
<dbReference type="InterPro" id="IPR051652">
    <property type="entry name" value="MDM2_MDM4_MUL1"/>
</dbReference>
<keyword evidence="6" id="KW-0479">Metal-binding</keyword>
<dbReference type="KEGG" id="eee:113587168"/>
<evidence type="ECO:0000256" key="3">
    <source>
        <dbReference type="ARBA" id="ARBA00012483"/>
    </source>
</evidence>
<keyword evidence="8" id="KW-0833">Ubl conjugation pathway</keyword>
<dbReference type="Ensembl" id="ENSEEET00000057524.1">
    <property type="protein sequence ID" value="ENSEEEP00000055045.1"/>
    <property type="gene ID" value="ENSEEEG00000025489.1"/>
</dbReference>
<reference evidence="14" key="3">
    <citation type="submission" date="2025-09" db="UniProtKB">
        <authorList>
            <consortium name="Ensembl"/>
        </authorList>
    </citation>
    <scope>IDENTIFICATION</scope>
</reference>
<reference evidence="14 15" key="1">
    <citation type="submission" date="2020-05" db="EMBL/GenBank/DDBJ databases">
        <title>Electrophorus electricus (electric eel) genome, fEleEle1, primary haplotype.</title>
        <authorList>
            <person name="Myers G."/>
            <person name="Meyer A."/>
            <person name="Fedrigo O."/>
            <person name="Formenti G."/>
            <person name="Rhie A."/>
            <person name="Tracey A."/>
            <person name="Sims Y."/>
            <person name="Jarvis E.D."/>
        </authorList>
    </citation>
    <scope>NUCLEOTIDE SEQUENCE [LARGE SCALE GENOMIC DNA]</scope>
</reference>
<keyword evidence="5 12" id="KW-0812">Transmembrane</keyword>
<name>A0AAY5EDN0_ELEEL</name>
<accession>A0AAY5EDN0</accession>
<keyword evidence="10 12" id="KW-1133">Transmembrane helix</keyword>
<evidence type="ECO:0000256" key="12">
    <source>
        <dbReference type="SAM" id="Phobius"/>
    </source>
</evidence>
<dbReference type="PANTHER" id="PTHR12183:SF36">
    <property type="entry name" value="RING-TYPE E3 UBIQUITIN TRANSFERASE"/>
    <property type="match status" value="1"/>
</dbReference>
<dbReference type="GO" id="GO:0016020">
    <property type="term" value="C:membrane"/>
    <property type="evidence" value="ECO:0007669"/>
    <property type="project" value="UniProtKB-SubCell"/>
</dbReference>
<evidence type="ECO:0000313" key="15">
    <source>
        <dbReference type="Proteomes" id="UP000314983"/>
    </source>
</evidence>
<dbReference type="GeneTree" id="ENSGT01130000278543"/>
<evidence type="ECO:0000256" key="4">
    <source>
        <dbReference type="ARBA" id="ARBA00022679"/>
    </source>
</evidence>
<evidence type="ECO:0000256" key="2">
    <source>
        <dbReference type="ARBA" id="ARBA00004141"/>
    </source>
</evidence>
<keyword evidence="7" id="KW-0863">Zinc-finger</keyword>
<keyword evidence="11 12" id="KW-0472">Membrane</keyword>
<feature type="domain" description="E3 Ubiquitin ligase MUL1-like" evidence="13">
    <location>
        <begin position="106"/>
        <end position="254"/>
    </location>
</feature>